<dbReference type="InterPro" id="IPR013341">
    <property type="entry name" value="Mandelate_racemase_N_dom"/>
</dbReference>
<evidence type="ECO:0000259" key="4">
    <source>
        <dbReference type="SMART" id="SM00922"/>
    </source>
</evidence>
<name>A0AA41FBV9_9FIRM</name>
<evidence type="ECO:0000256" key="2">
    <source>
        <dbReference type="ARBA" id="ARBA00010339"/>
    </source>
</evidence>
<protein>
    <submittedName>
        <fullName evidence="5">Starvation-sensing protein RspA</fullName>
    </submittedName>
</protein>
<dbReference type="InterPro" id="IPR029065">
    <property type="entry name" value="Enolase_C-like"/>
</dbReference>
<comment type="function">
    <text evidence="1">Has no detectable activity with D-mannonate and with a panel of 70 other acid sugars (in vitro), in spite of the conservation of the residues that are expected to be important for catalytic activity and cofactor binding. May have evolved a divergent function.</text>
</comment>
<dbReference type="Pfam" id="PF02746">
    <property type="entry name" value="MR_MLE_N"/>
    <property type="match status" value="1"/>
</dbReference>
<dbReference type="SUPFAM" id="SSF54826">
    <property type="entry name" value="Enolase N-terminal domain-like"/>
    <property type="match status" value="1"/>
</dbReference>
<dbReference type="InterPro" id="IPR013342">
    <property type="entry name" value="Mandelate_racemase_C"/>
</dbReference>
<dbReference type="Gene3D" id="3.20.20.120">
    <property type="entry name" value="Enolase-like C-terminal domain"/>
    <property type="match status" value="1"/>
</dbReference>
<dbReference type="PANTHER" id="PTHR48080:SF6">
    <property type="entry name" value="STARVATION-SENSING PROTEIN RSPA"/>
    <property type="match status" value="1"/>
</dbReference>
<dbReference type="SUPFAM" id="SSF51604">
    <property type="entry name" value="Enolase C-terminal domain-like"/>
    <property type="match status" value="1"/>
</dbReference>
<dbReference type="InterPro" id="IPR036849">
    <property type="entry name" value="Enolase-like_C_sf"/>
</dbReference>
<dbReference type="EMBL" id="WQPS01000005">
    <property type="protein sequence ID" value="MBT9809076.1"/>
    <property type="molecule type" value="Genomic_DNA"/>
</dbReference>
<reference evidence="5" key="1">
    <citation type="journal article" date="2021" name="Gut Microbes">
        <title>A synthetic consortium of 100 gut commensals modulates the composition and function in a colon model of the microbiome of elderly subjects.</title>
        <authorList>
            <person name="Perez M."/>
            <person name="Ntemiri A."/>
            <person name="Tan H."/>
            <person name="Harris H.M.B."/>
            <person name="Roager H.M."/>
            <person name="Ribiere C."/>
            <person name="O'Toole P.W."/>
        </authorList>
    </citation>
    <scope>NUCLEOTIDE SEQUENCE</scope>
    <source>
        <strain evidence="5">MCC335</strain>
    </source>
</reference>
<dbReference type="InterPro" id="IPR034593">
    <property type="entry name" value="DgoD-like"/>
</dbReference>
<accession>A0AA41FBV9</accession>
<evidence type="ECO:0000256" key="3">
    <source>
        <dbReference type="ARBA" id="ARBA00022723"/>
    </source>
</evidence>
<keyword evidence="3" id="KW-0479">Metal-binding</keyword>
<dbReference type="GO" id="GO:0000287">
    <property type="term" value="F:magnesium ion binding"/>
    <property type="evidence" value="ECO:0007669"/>
    <property type="project" value="UniProtKB-ARBA"/>
</dbReference>
<gene>
    <name evidence="5" type="ORF">GPL26_05375</name>
</gene>
<dbReference type="InterPro" id="IPR029017">
    <property type="entry name" value="Enolase-like_N"/>
</dbReference>
<organism evidence="5 6">
    <name type="scientific">Enterocloster citroniae</name>
    <dbReference type="NCBI Taxonomy" id="358743"/>
    <lineage>
        <taxon>Bacteria</taxon>
        <taxon>Bacillati</taxon>
        <taxon>Bacillota</taxon>
        <taxon>Clostridia</taxon>
        <taxon>Lachnospirales</taxon>
        <taxon>Lachnospiraceae</taxon>
        <taxon>Enterocloster</taxon>
    </lineage>
</organism>
<feature type="domain" description="Mandelate racemase/muconate lactonizing enzyme C-terminal" evidence="4">
    <location>
        <begin position="131"/>
        <end position="252"/>
    </location>
</feature>
<dbReference type="Proteomes" id="UP000708338">
    <property type="component" value="Unassembled WGS sequence"/>
</dbReference>
<proteinExistence type="inferred from homology"/>
<dbReference type="Pfam" id="PF13378">
    <property type="entry name" value="MR_MLE_C"/>
    <property type="match status" value="1"/>
</dbReference>
<dbReference type="RefSeq" id="WP_117450371.1">
    <property type="nucleotide sequence ID" value="NZ_CABJDD010000001.1"/>
</dbReference>
<dbReference type="SMART" id="SM00922">
    <property type="entry name" value="MR_MLE"/>
    <property type="match status" value="1"/>
</dbReference>
<evidence type="ECO:0000256" key="1">
    <source>
        <dbReference type="ARBA" id="ARBA00003553"/>
    </source>
</evidence>
<dbReference type="PANTHER" id="PTHR48080">
    <property type="entry name" value="D-GALACTONATE DEHYDRATASE-RELATED"/>
    <property type="match status" value="1"/>
</dbReference>
<evidence type="ECO:0000313" key="6">
    <source>
        <dbReference type="Proteomes" id="UP000708338"/>
    </source>
</evidence>
<dbReference type="InterPro" id="IPR018110">
    <property type="entry name" value="Mandel_Rmase/mucon_lact_enz_CS"/>
</dbReference>
<dbReference type="Gene3D" id="3.30.390.10">
    <property type="entry name" value="Enolase-like, N-terminal domain"/>
    <property type="match status" value="1"/>
</dbReference>
<dbReference type="AlphaFoldDB" id="A0AA41FBV9"/>
<dbReference type="GO" id="GO:0009063">
    <property type="term" value="P:amino acid catabolic process"/>
    <property type="evidence" value="ECO:0007669"/>
    <property type="project" value="InterPro"/>
</dbReference>
<comment type="similarity">
    <text evidence="2">Belongs to the mandelate racemase/muconate lactonizing enzyme family. GalD subfamily.</text>
</comment>
<comment type="caution">
    <text evidence="5">The sequence shown here is derived from an EMBL/GenBank/DDBJ whole genome shotgun (WGS) entry which is preliminary data.</text>
</comment>
<evidence type="ECO:0000313" key="5">
    <source>
        <dbReference type="EMBL" id="MBT9809076.1"/>
    </source>
</evidence>
<dbReference type="PROSITE" id="PS00908">
    <property type="entry name" value="MR_MLE_1"/>
    <property type="match status" value="1"/>
</dbReference>
<sequence>MIKITDIRTFITQPAEVPLIVVKVETNQDGLFGLGCATYTQRCQAVVTVIQEYLKPLLLGRNPMNIQDIWALCNVNGYWRNGPVVNSALGGIDIALWDIKGKAAGMPVYELLGGKCREGMAVYRYAAGREKEEVLKNVNKLWDQGYHYIRCQILPEYCSPDHTLWKTRRPNDGFHCDPKKYMRTNIELLYYIREKMGEELELLHDSHERLLPIDAIQMAKELEAVHLFFLEDLFSPEQGEYLRTLRSQCSTPIAQGELFVNPNDWLTLVRERLIDFIRIHISAIGGITPAVKCAHVCDAFGVRLAWHGPIDMCPVGHAAQLHIDVSSQNFGVREWAGINNAMYEVFSGIPEQENGYIYPNDKPGLGVEFDEQAAARYPLKEEPWIWTQYRYQDSTLQWP</sequence>